<accession>A0A6S7AY47</accession>
<sequence>MKGPRQFIESPLRGVGAGFGSRFRAGPPGEPALAFESVGTTWHESCEEAYI</sequence>
<name>A0A6S7AY47_9BURK</name>
<evidence type="ECO:0000313" key="2">
    <source>
        <dbReference type="Proteomes" id="UP000494115"/>
    </source>
</evidence>
<dbReference type="EMBL" id="CADIKM010000004">
    <property type="protein sequence ID" value="CAB3781675.1"/>
    <property type="molecule type" value="Genomic_DNA"/>
</dbReference>
<keyword evidence="2" id="KW-1185">Reference proteome</keyword>
<proteinExistence type="predicted"/>
<gene>
    <name evidence="1" type="ORF">LMG28138_01279</name>
</gene>
<dbReference type="AlphaFoldDB" id="A0A6S7AY47"/>
<organism evidence="1 2">
    <name type="scientific">Pararobbsia alpina</name>
    <dbReference type="NCBI Taxonomy" id="621374"/>
    <lineage>
        <taxon>Bacteria</taxon>
        <taxon>Pseudomonadati</taxon>
        <taxon>Pseudomonadota</taxon>
        <taxon>Betaproteobacteria</taxon>
        <taxon>Burkholderiales</taxon>
        <taxon>Burkholderiaceae</taxon>
        <taxon>Pararobbsia</taxon>
    </lineage>
</organism>
<evidence type="ECO:0000313" key="1">
    <source>
        <dbReference type="EMBL" id="CAB3781675.1"/>
    </source>
</evidence>
<reference evidence="1 2" key="1">
    <citation type="submission" date="2020-04" db="EMBL/GenBank/DDBJ databases">
        <authorList>
            <person name="De Canck E."/>
        </authorList>
    </citation>
    <scope>NUCLEOTIDE SEQUENCE [LARGE SCALE GENOMIC DNA]</scope>
    <source>
        <strain evidence="1 2">LMG 28138</strain>
    </source>
</reference>
<dbReference type="Proteomes" id="UP000494115">
    <property type="component" value="Unassembled WGS sequence"/>
</dbReference>
<protein>
    <submittedName>
        <fullName evidence="1">Uncharacterized protein</fullName>
    </submittedName>
</protein>